<dbReference type="EMBL" id="AP018558">
    <property type="protein sequence ID" value="BBD77202.1"/>
    <property type="molecule type" value="Genomic_DNA"/>
</dbReference>
<keyword evidence="3" id="KW-1185">Reference proteome</keyword>
<dbReference type="OrthoDB" id="151621at2"/>
<proteinExistence type="predicted"/>
<evidence type="ECO:0000259" key="1">
    <source>
        <dbReference type="Pfam" id="PF10006"/>
    </source>
</evidence>
<dbReference type="Pfam" id="PF10006">
    <property type="entry name" value="DUF2249"/>
    <property type="match status" value="1"/>
</dbReference>
<evidence type="ECO:0000313" key="2">
    <source>
        <dbReference type="EMBL" id="BBD77202.1"/>
    </source>
</evidence>
<dbReference type="InterPro" id="IPR036868">
    <property type="entry name" value="TusA-like_sf"/>
</dbReference>
<dbReference type="KEGG" id="htl:HPTL_0934"/>
<evidence type="ECO:0000313" key="3">
    <source>
        <dbReference type="Proteomes" id="UP000262004"/>
    </source>
</evidence>
<dbReference type="Proteomes" id="UP000262004">
    <property type="component" value="Chromosome"/>
</dbReference>
<feature type="domain" description="DUF2249" evidence="1">
    <location>
        <begin position="26"/>
        <end position="92"/>
    </location>
</feature>
<dbReference type="AlphaFoldDB" id="A0A2Z6DXT5"/>
<protein>
    <recommendedName>
        <fullName evidence="1">DUF2249 domain-containing protein</fullName>
    </recommendedName>
</protein>
<dbReference type="InterPro" id="IPR018720">
    <property type="entry name" value="DUF2249"/>
</dbReference>
<name>A0A2Z6DXT5_HYDTE</name>
<reference evidence="2 3" key="1">
    <citation type="submission" date="2018-04" db="EMBL/GenBank/DDBJ databases">
        <title>Complete genome sequence of Hydrogenophilus thermoluteolus TH-1.</title>
        <authorList>
            <person name="Arai H."/>
        </authorList>
    </citation>
    <scope>NUCLEOTIDE SEQUENCE [LARGE SCALE GENOMIC DNA]</scope>
    <source>
        <strain evidence="2 3">TH-1</strain>
    </source>
</reference>
<accession>A0A2Z6DXT5</accession>
<organism evidence="2 3">
    <name type="scientific">Hydrogenophilus thermoluteolus</name>
    <name type="common">Pseudomonas hydrogenothermophila</name>
    <dbReference type="NCBI Taxonomy" id="297"/>
    <lineage>
        <taxon>Bacteria</taxon>
        <taxon>Pseudomonadati</taxon>
        <taxon>Pseudomonadota</taxon>
        <taxon>Hydrogenophilia</taxon>
        <taxon>Hydrogenophilales</taxon>
        <taxon>Hydrogenophilaceae</taxon>
        <taxon>Hydrogenophilus</taxon>
    </lineage>
</organism>
<sequence length="95" mass="11047">MSDPAVAHDKPWAEPPPGFTEVGCVTIDARTWLPPEPFNRTIETLETLHPDQWIRLLLYRHPLPLFDALDEWGWRYSCHDHGDGTVEIHIWKPLP</sequence>
<gene>
    <name evidence="2" type="ORF">HPTL_0934</name>
</gene>
<dbReference type="SUPFAM" id="SSF64307">
    <property type="entry name" value="SirA-like"/>
    <property type="match status" value="1"/>
</dbReference>
<dbReference type="RefSeq" id="WP_119334960.1">
    <property type="nucleotide sequence ID" value="NZ_AP018558.1"/>
</dbReference>